<comment type="caution">
    <text evidence="1">The sequence shown here is derived from an EMBL/GenBank/DDBJ whole genome shotgun (WGS) entry which is preliminary data.</text>
</comment>
<sequence>MLRLHELIKLIGLSRSSIYDRLNRRSKRYDPKFPRPLKLNNASRWLLSEVEAWIEAKFQHAIKGILRANTVRKHPANTALPSDPISLNLVPT</sequence>
<reference evidence="1" key="1">
    <citation type="submission" date="2022-09" db="EMBL/GenBank/DDBJ databases">
        <title>Intensive care unit water sources are persistently colonized with multi-drug resistant bacteria and are the site of extensive horizontal gene transfer of antibiotic resistance genes.</title>
        <authorList>
            <person name="Diorio-Toth L."/>
        </authorList>
    </citation>
    <scope>NUCLEOTIDE SEQUENCE</scope>
    <source>
        <strain evidence="1">GD03725</strain>
    </source>
</reference>
<dbReference type="EMBL" id="JAOCIL010000001">
    <property type="protein sequence ID" value="MDH1438040.1"/>
    <property type="molecule type" value="Genomic_DNA"/>
</dbReference>
<dbReference type="Pfam" id="PF05930">
    <property type="entry name" value="Phage_AlpA"/>
    <property type="match status" value="1"/>
</dbReference>
<proteinExistence type="predicted"/>
<dbReference type="AlphaFoldDB" id="A0AA42U7C8"/>
<gene>
    <name evidence="1" type="ORF">N5I27_06470</name>
</gene>
<dbReference type="InterPro" id="IPR010260">
    <property type="entry name" value="AlpA"/>
</dbReference>
<protein>
    <submittedName>
        <fullName evidence="1">AlpA family phage regulatory protein</fullName>
    </submittedName>
</protein>
<dbReference type="PANTHER" id="PTHR36154:SF1">
    <property type="entry name" value="DNA-BINDING TRANSCRIPTIONAL ACTIVATOR ALPA"/>
    <property type="match status" value="1"/>
</dbReference>
<dbReference type="Proteomes" id="UP001161567">
    <property type="component" value="Unassembled WGS sequence"/>
</dbReference>
<evidence type="ECO:0000313" key="2">
    <source>
        <dbReference type="Proteomes" id="UP001161567"/>
    </source>
</evidence>
<accession>A0AA42U7C8</accession>
<dbReference type="PANTHER" id="PTHR36154">
    <property type="entry name" value="DNA-BINDING TRANSCRIPTIONAL ACTIVATOR ALPA"/>
    <property type="match status" value="1"/>
</dbReference>
<name>A0AA42U7C8_ACIJO</name>
<dbReference type="InterPro" id="IPR052931">
    <property type="entry name" value="Prophage_regulatory_activator"/>
</dbReference>
<dbReference type="Gene3D" id="1.10.238.160">
    <property type="match status" value="1"/>
</dbReference>
<organism evidence="1 2">
    <name type="scientific">Acinetobacter johnsonii</name>
    <dbReference type="NCBI Taxonomy" id="40214"/>
    <lineage>
        <taxon>Bacteria</taxon>
        <taxon>Pseudomonadati</taxon>
        <taxon>Pseudomonadota</taxon>
        <taxon>Gammaproteobacteria</taxon>
        <taxon>Moraxellales</taxon>
        <taxon>Moraxellaceae</taxon>
        <taxon>Acinetobacter</taxon>
    </lineage>
</organism>
<evidence type="ECO:0000313" key="1">
    <source>
        <dbReference type="EMBL" id="MDH1438040.1"/>
    </source>
</evidence>